<feature type="compositionally biased region" description="Basic and acidic residues" evidence="1">
    <location>
        <begin position="120"/>
        <end position="130"/>
    </location>
</feature>
<reference evidence="2" key="1">
    <citation type="submission" date="2018-11" db="EMBL/GenBank/DDBJ databases">
        <authorList>
            <consortium name="Pathogen Informatics"/>
        </authorList>
    </citation>
    <scope>NUCLEOTIDE SEQUENCE</scope>
</reference>
<organism evidence="2 3">
    <name type="scientific">Protopolystoma xenopodis</name>
    <dbReference type="NCBI Taxonomy" id="117903"/>
    <lineage>
        <taxon>Eukaryota</taxon>
        <taxon>Metazoa</taxon>
        <taxon>Spiralia</taxon>
        <taxon>Lophotrochozoa</taxon>
        <taxon>Platyhelminthes</taxon>
        <taxon>Monogenea</taxon>
        <taxon>Polyopisthocotylea</taxon>
        <taxon>Polystomatidea</taxon>
        <taxon>Polystomatidae</taxon>
        <taxon>Protopolystoma</taxon>
    </lineage>
</organism>
<feature type="region of interest" description="Disordered" evidence="1">
    <location>
        <begin position="97"/>
        <end position="133"/>
    </location>
</feature>
<comment type="caution">
    <text evidence="2">The sequence shown here is derived from an EMBL/GenBank/DDBJ whole genome shotgun (WGS) entry which is preliminary data.</text>
</comment>
<dbReference type="EMBL" id="CAAALY010037333">
    <property type="protein sequence ID" value="VEL18507.1"/>
    <property type="molecule type" value="Genomic_DNA"/>
</dbReference>
<keyword evidence="3" id="KW-1185">Reference proteome</keyword>
<evidence type="ECO:0000256" key="1">
    <source>
        <dbReference type="SAM" id="MobiDB-lite"/>
    </source>
</evidence>
<name>A0A3S5CG68_9PLAT</name>
<evidence type="ECO:0000313" key="2">
    <source>
        <dbReference type="EMBL" id="VEL18507.1"/>
    </source>
</evidence>
<gene>
    <name evidence="2" type="ORF">PXEA_LOCUS11947</name>
</gene>
<protein>
    <submittedName>
        <fullName evidence="2">Uncharacterized protein</fullName>
    </submittedName>
</protein>
<accession>A0A3S5CG68</accession>
<proteinExistence type="predicted"/>
<evidence type="ECO:0000313" key="3">
    <source>
        <dbReference type="Proteomes" id="UP000784294"/>
    </source>
</evidence>
<dbReference type="AlphaFoldDB" id="A0A3S5CG68"/>
<dbReference type="Proteomes" id="UP000784294">
    <property type="component" value="Unassembled WGS sequence"/>
</dbReference>
<sequence>MRWANSIRRRSAGRDDVAVKWACMTFTQTPNRRPPINPPPYHRSPSFTCSPQFALVSSASAAASPFQPASARLVVRREFKATFASSTIFYYASLSSLSTSSESEPNVQKVTPPPQTCRTGQDRTGQDRTGQHASDCEVAMQLARRRRQGRLCSRWP</sequence>